<feature type="domain" description="Acyl-CoA dehydrogenase/oxidase C-terminal" evidence="7">
    <location>
        <begin position="231"/>
        <end position="396"/>
    </location>
</feature>
<dbReference type="InterPro" id="IPR009100">
    <property type="entry name" value="AcylCoA_DH/oxidase_NM_dom_sf"/>
</dbReference>
<dbReference type="InterPro" id="IPR013786">
    <property type="entry name" value="AcylCoA_DH/ox_N"/>
</dbReference>
<dbReference type="InterPro" id="IPR006091">
    <property type="entry name" value="Acyl-CoA_Oxase/DH_mid-dom"/>
</dbReference>
<dbReference type="GO" id="GO:0005886">
    <property type="term" value="C:plasma membrane"/>
    <property type="evidence" value="ECO:0007669"/>
    <property type="project" value="TreeGrafter"/>
</dbReference>
<dbReference type="InterPro" id="IPR037069">
    <property type="entry name" value="AcylCoA_DH/ox_N_sf"/>
</dbReference>
<dbReference type="FunFam" id="2.40.110.10:FF:000011">
    <property type="entry name" value="Acyl-CoA dehydrogenase FadE34"/>
    <property type="match status" value="1"/>
</dbReference>
<evidence type="ECO:0000313" key="10">
    <source>
        <dbReference type="EMBL" id="PJK29363.1"/>
    </source>
</evidence>
<dbReference type="GO" id="GO:0050660">
    <property type="term" value="F:flavin adenine dinucleotide binding"/>
    <property type="evidence" value="ECO:0007669"/>
    <property type="project" value="InterPro"/>
</dbReference>
<dbReference type="AlphaFoldDB" id="A0A2M9G0Y1"/>
<reference evidence="10 11" key="1">
    <citation type="submission" date="2017-11" db="EMBL/GenBank/DDBJ databases">
        <title>Draft genome sequence of Rhizobiales bacterium SY3-13.</title>
        <authorList>
            <person name="Sun C."/>
        </authorList>
    </citation>
    <scope>NUCLEOTIDE SEQUENCE [LARGE SCALE GENOMIC DNA]</scope>
    <source>
        <strain evidence="10 11">SY3-13</strain>
    </source>
</reference>
<dbReference type="PANTHER" id="PTHR43292">
    <property type="entry name" value="ACYL-COA DEHYDROGENASE"/>
    <property type="match status" value="1"/>
</dbReference>
<evidence type="ECO:0000259" key="9">
    <source>
        <dbReference type="Pfam" id="PF02771"/>
    </source>
</evidence>
<dbReference type="PANTHER" id="PTHR43292:SF3">
    <property type="entry name" value="ACYL-COA DEHYDROGENASE FADE29"/>
    <property type="match status" value="1"/>
</dbReference>
<dbReference type="OrthoDB" id="9780544at2"/>
<evidence type="ECO:0000259" key="7">
    <source>
        <dbReference type="Pfam" id="PF00441"/>
    </source>
</evidence>
<dbReference type="Proteomes" id="UP000229498">
    <property type="component" value="Unassembled WGS sequence"/>
</dbReference>
<evidence type="ECO:0000256" key="2">
    <source>
        <dbReference type="ARBA" id="ARBA00009347"/>
    </source>
</evidence>
<gene>
    <name evidence="10" type="ORF">CVT23_12230</name>
</gene>
<proteinExistence type="inferred from homology"/>
<comment type="caution">
    <text evidence="10">The sequence shown here is derived from an EMBL/GenBank/DDBJ whole genome shotgun (WGS) entry which is preliminary data.</text>
</comment>
<dbReference type="Gene3D" id="1.10.540.10">
    <property type="entry name" value="Acyl-CoA dehydrogenase/oxidase, N-terminal domain"/>
    <property type="match status" value="1"/>
</dbReference>
<evidence type="ECO:0000256" key="4">
    <source>
        <dbReference type="ARBA" id="ARBA00022827"/>
    </source>
</evidence>
<dbReference type="Gene3D" id="2.40.110.10">
    <property type="entry name" value="Butyryl-CoA Dehydrogenase, subunit A, domain 2"/>
    <property type="match status" value="1"/>
</dbReference>
<dbReference type="EMBL" id="PHIG01000033">
    <property type="protein sequence ID" value="PJK29363.1"/>
    <property type="molecule type" value="Genomic_DNA"/>
</dbReference>
<evidence type="ECO:0000256" key="6">
    <source>
        <dbReference type="RuleBase" id="RU362125"/>
    </source>
</evidence>
<comment type="similarity">
    <text evidence="2 6">Belongs to the acyl-CoA dehydrogenase family.</text>
</comment>
<dbReference type="InterPro" id="IPR052161">
    <property type="entry name" value="Mycobact_Acyl-CoA_DH"/>
</dbReference>
<dbReference type="SUPFAM" id="SSF56645">
    <property type="entry name" value="Acyl-CoA dehydrogenase NM domain-like"/>
    <property type="match status" value="1"/>
</dbReference>
<name>A0A2M9G0Y1_9PROT</name>
<comment type="cofactor">
    <cofactor evidence="1 6">
        <name>FAD</name>
        <dbReference type="ChEBI" id="CHEBI:57692"/>
    </cofactor>
</comment>
<evidence type="ECO:0000256" key="5">
    <source>
        <dbReference type="ARBA" id="ARBA00023002"/>
    </source>
</evidence>
<feature type="domain" description="Acyl-CoA dehydrogenase/oxidase N-terminal" evidence="9">
    <location>
        <begin position="6"/>
        <end position="119"/>
    </location>
</feature>
<dbReference type="InterPro" id="IPR036250">
    <property type="entry name" value="AcylCo_DH-like_C"/>
</dbReference>
<feature type="domain" description="Acyl-CoA oxidase/dehydrogenase middle" evidence="8">
    <location>
        <begin position="125"/>
        <end position="208"/>
    </location>
</feature>
<dbReference type="Pfam" id="PF02771">
    <property type="entry name" value="Acyl-CoA_dh_N"/>
    <property type="match status" value="1"/>
</dbReference>
<sequence>MDLSPTEKEQAFREEVRGWLAANLPADIADKVKRGLMVAKPDMLRWHAILREKGWLAPNWPKAAGGAGFSIMERHIFDMECRLAHAPPAMAFNFHMIGPALIAFGTDAQKAHYLPKILSDAHWWCQGYSEPGAGSDLAGVSTRAVRDGDEYVVTGSKIWTSAADVADMIFCLVRTDPDAKKQEGISFLLMDMTAPGVEVKPLIALNGRRLWNIVTFDEVRVPAANLLGRENEGWTVAKKLLGDERLFVSRVSENTRILSIVKEVCAAESSEGRPLLEDPDFALTIADLESRLKALEMTSLRILAEADAGGRVGAEPSMTKLLGSHMVQDLDEVLYRAIGYYGAPDHSGFLFRGENQLPVGPDYAVGITSGQLHHRGFTIAGGTSEVQRGVLAKAVLGL</sequence>
<keyword evidence="4 6" id="KW-0274">FAD</keyword>
<dbReference type="Gene3D" id="1.20.140.10">
    <property type="entry name" value="Butyryl-CoA Dehydrogenase, subunit A, domain 3"/>
    <property type="match status" value="1"/>
</dbReference>
<evidence type="ECO:0000256" key="1">
    <source>
        <dbReference type="ARBA" id="ARBA00001974"/>
    </source>
</evidence>
<organism evidence="10 11">
    <name type="scientific">Minwuia thermotolerans</name>
    <dbReference type="NCBI Taxonomy" id="2056226"/>
    <lineage>
        <taxon>Bacteria</taxon>
        <taxon>Pseudomonadati</taxon>
        <taxon>Pseudomonadota</taxon>
        <taxon>Alphaproteobacteria</taxon>
        <taxon>Minwuiales</taxon>
        <taxon>Minwuiaceae</taxon>
        <taxon>Minwuia</taxon>
    </lineage>
</organism>
<accession>A0A2M9G0Y1</accession>
<dbReference type="SUPFAM" id="SSF47203">
    <property type="entry name" value="Acyl-CoA dehydrogenase C-terminal domain-like"/>
    <property type="match status" value="1"/>
</dbReference>
<keyword evidence="3 6" id="KW-0285">Flavoprotein</keyword>
<keyword evidence="5 6" id="KW-0560">Oxidoreductase</keyword>
<dbReference type="InterPro" id="IPR046373">
    <property type="entry name" value="Acyl-CoA_Oxase/DH_mid-dom_sf"/>
</dbReference>
<dbReference type="Pfam" id="PF00441">
    <property type="entry name" value="Acyl-CoA_dh_1"/>
    <property type="match status" value="1"/>
</dbReference>
<evidence type="ECO:0000313" key="11">
    <source>
        <dbReference type="Proteomes" id="UP000229498"/>
    </source>
</evidence>
<dbReference type="GO" id="GO:0016627">
    <property type="term" value="F:oxidoreductase activity, acting on the CH-CH group of donors"/>
    <property type="evidence" value="ECO:0007669"/>
    <property type="project" value="InterPro"/>
</dbReference>
<evidence type="ECO:0000256" key="3">
    <source>
        <dbReference type="ARBA" id="ARBA00022630"/>
    </source>
</evidence>
<dbReference type="Pfam" id="PF02770">
    <property type="entry name" value="Acyl-CoA_dh_M"/>
    <property type="match status" value="1"/>
</dbReference>
<evidence type="ECO:0000259" key="8">
    <source>
        <dbReference type="Pfam" id="PF02770"/>
    </source>
</evidence>
<protein>
    <submittedName>
        <fullName evidence="10">Pimeloyl-CoA dehydrogenase large subunit</fullName>
    </submittedName>
</protein>
<keyword evidence="11" id="KW-1185">Reference proteome</keyword>
<dbReference type="RefSeq" id="WP_109792094.1">
    <property type="nucleotide sequence ID" value="NZ_PHIG01000033.1"/>
</dbReference>
<dbReference type="InterPro" id="IPR009075">
    <property type="entry name" value="AcylCo_DH/oxidase_C"/>
</dbReference>